<evidence type="ECO:0000313" key="7">
    <source>
        <dbReference type="Proteomes" id="UP000093943"/>
    </source>
</evidence>
<gene>
    <name evidence="6" type="ORF">A5710_19155</name>
</gene>
<dbReference type="AlphaFoldDB" id="A0A1A2NWR0"/>
<dbReference type="PANTHER" id="PTHR34383">
    <property type="entry name" value="POLYPHOSPHATE:AMP PHOSPHOTRANSFERASE-RELATED"/>
    <property type="match status" value="1"/>
</dbReference>
<evidence type="ECO:0000256" key="4">
    <source>
        <dbReference type="RuleBase" id="RU369062"/>
    </source>
</evidence>
<sequence>MSGELAERRIADDVYEAELQRLQIEFVKLQEWARATGARIVVLFEGRDAAGKGGAIKRITESLSPRVVHVAALPAPTERERGQWYFQRYVAALPARGEVTLFDRSWYNRAGVEKVMGFCTPDEHAQFLAQAPVFEQLLIDDGILLRKYWFSVSQREQLRRFRKRRNDPLRRWKLSPMDLEAVNRWEDYSRARDEMMAHTDVAASPWYVVEAEIKKHARLNMMAHLLSTIPYSEVALPPLELPDRPVVTGDYQRPDRGSYHYVPDYAATLVSEA</sequence>
<dbReference type="GO" id="GO:0006793">
    <property type="term" value="P:phosphorus metabolic process"/>
    <property type="evidence" value="ECO:0007669"/>
    <property type="project" value="InterPro"/>
</dbReference>
<evidence type="ECO:0000259" key="5">
    <source>
        <dbReference type="Pfam" id="PF03976"/>
    </source>
</evidence>
<comment type="similarity">
    <text evidence="1 4">Belongs to the polyphosphate kinase 2 (PPK2) family. Class I subfamily.</text>
</comment>
<dbReference type="PIRSF" id="PIRSF028756">
    <property type="entry name" value="PPK2_prd"/>
    <property type="match status" value="1"/>
</dbReference>
<dbReference type="InterPro" id="IPR016898">
    <property type="entry name" value="Polyphosphate_phosphotransfera"/>
</dbReference>
<dbReference type="GO" id="GO:0008976">
    <property type="term" value="F:polyphosphate kinase activity"/>
    <property type="evidence" value="ECO:0007669"/>
    <property type="project" value="UniProtKB-UniRule"/>
</dbReference>
<comment type="subunit">
    <text evidence="4">Homotetramer.</text>
</comment>
<name>A0A1A2NWR0_MYCSD</name>
<dbReference type="Proteomes" id="UP000093943">
    <property type="component" value="Unassembled WGS sequence"/>
</dbReference>
<dbReference type="EMBL" id="LZKG01000065">
    <property type="protein sequence ID" value="OBI30907.1"/>
    <property type="molecule type" value="Genomic_DNA"/>
</dbReference>
<dbReference type="PANTHER" id="PTHR34383:SF1">
    <property type="entry name" value="ADP-POLYPHOSPHATE PHOSPHOTRANSFERASE"/>
    <property type="match status" value="1"/>
</dbReference>
<dbReference type="SUPFAM" id="SSF52540">
    <property type="entry name" value="P-loop containing nucleoside triphosphate hydrolases"/>
    <property type="match status" value="1"/>
</dbReference>
<evidence type="ECO:0000256" key="1">
    <source>
        <dbReference type="ARBA" id="ARBA00009924"/>
    </source>
</evidence>
<evidence type="ECO:0000256" key="3">
    <source>
        <dbReference type="ARBA" id="ARBA00022777"/>
    </source>
</evidence>
<reference evidence="7" key="1">
    <citation type="submission" date="2016-06" db="EMBL/GenBank/DDBJ databases">
        <authorList>
            <person name="Sutton G."/>
            <person name="Brinkac L."/>
            <person name="Sanka R."/>
            <person name="Adams M."/>
            <person name="Lau E."/>
            <person name="Sam S."/>
            <person name="Sreng N."/>
            <person name="Him V."/>
            <person name="Kerleguer A."/>
            <person name="Cheng S."/>
        </authorList>
    </citation>
    <scope>NUCLEOTIDE SEQUENCE [LARGE SCALE GENOMIC DNA]</scope>
    <source>
        <strain evidence="7">E1876</strain>
    </source>
</reference>
<proteinExistence type="inferred from homology"/>
<feature type="domain" description="Polyphosphate kinase-2-related" evidence="5">
    <location>
        <begin position="11"/>
        <end position="234"/>
    </location>
</feature>
<keyword evidence="2 4" id="KW-0808">Transferase</keyword>
<dbReference type="InterPro" id="IPR022486">
    <property type="entry name" value="PPK2_PA0141"/>
</dbReference>
<comment type="function">
    <text evidence="4">Uses inorganic polyphosphate (polyP) as a donor to convert GDP to GTP or ADP to ATP.</text>
</comment>
<comment type="caution">
    <text evidence="6">The sequence shown here is derived from an EMBL/GenBank/DDBJ whole genome shotgun (WGS) entry which is preliminary data.</text>
</comment>
<dbReference type="RefSeq" id="WP_064921130.1">
    <property type="nucleotide sequence ID" value="NZ_LZJK01000054.1"/>
</dbReference>
<keyword evidence="3 4" id="KW-0418">Kinase</keyword>
<evidence type="ECO:0000313" key="6">
    <source>
        <dbReference type="EMBL" id="OBI30907.1"/>
    </source>
</evidence>
<dbReference type="InterPro" id="IPR027417">
    <property type="entry name" value="P-loop_NTPase"/>
</dbReference>
<dbReference type="EC" id="2.7.4.-" evidence="4"/>
<dbReference type="OrthoDB" id="9775224at2"/>
<dbReference type="InterPro" id="IPR022488">
    <property type="entry name" value="PPK2-related"/>
</dbReference>
<dbReference type="Pfam" id="PF03976">
    <property type="entry name" value="PPK2"/>
    <property type="match status" value="1"/>
</dbReference>
<dbReference type="Gene3D" id="3.40.50.300">
    <property type="entry name" value="P-loop containing nucleotide triphosphate hydrolases"/>
    <property type="match status" value="1"/>
</dbReference>
<protein>
    <recommendedName>
        <fullName evidence="4">ADP/GDP-polyphosphate phosphotransferase</fullName>
        <ecNumber evidence="4">2.7.4.-</ecNumber>
    </recommendedName>
    <alternativeName>
        <fullName evidence="4">Polyphosphate kinase PPK2</fullName>
    </alternativeName>
</protein>
<dbReference type="NCBIfam" id="TIGR03707">
    <property type="entry name" value="PPK2_P_aer"/>
    <property type="match status" value="1"/>
</dbReference>
<organism evidence="6 7">
    <name type="scientific">Mycolicibacter sinensis (strain JDM601)</name>
    <name type="common">Mycobacterium sinense</name>
    <dbReference type="NCBI Taxonomy" id="875328"/>
    <lineage>
        <taxon>Bacteria</taxon>
        <taxon>Bacillati</taxon>
        <taxon>Actinomycetota</taxon>
        <taxon>Actinomycetes</taxon>
        <taxon>Mycobacteriales</taxon>
        <taxon>Mycobacteriaceae</taxon>
        <taxon>Mycolicibacter</taxon>
    </lineage>
</organism>
<evidence type="ECO:0000256" key="2">
    <source>
        <dbReference type="ARBA" id="ARBA00022679"/>
    </source>
</evidence>
<accession>A0A1A2NWR0</accession>